<dbReference type="EMBL" id="QOUI01000003">
    <property type="protein sequence ID" value="RCK70231.1"/>
    <property type="molecule type" value="Genomic_DNA"/>
</dbReference>
<name>A0A367YZ51_9ACTN</name>
<proteinExistence type="predicted"/>
<feature type="transmembrane region" description="Helical" evidence="1">
    <location>
        <begin position="133"/>
        <end position="150"/>
    </location>
</feature>
<dbReference type="AlphaFoldDB" id="A0A367YZ51"/>
<dbReference type="RefSeq" id="WP_114125773.1">
    <property type="nucleotide sequence ID" value="NZ_QOUI01000003.1"/>
</dbReference>
<evidence type="ECO:0000313" key="3">
    <source>
        <dbReference type="Proteomes" id="UP000252770"/>
    </source>
</evidence>
<organism evidence="2 3">
    <name type="scientific">Desertihabitans brevis</name>
    <dbReference type="NCBI Taxonomy" id="2268447"/>
    <lineage>
        <taxon>Bacteria</taxon>
        <taxon>Bacillati</taxon>
        <taxon>Actinomycetota</taxon>
        <taxon>Actinomycetes</taxon>
        <taxon>Propionibacteriales</taxon>
        <taxon>Propionibacteriaceae</taxon>
        <taxon>Desertihabitans</taxon>
    </lineage>
</organism>
<protein>
    <recommendedName>
        <fullName evidence="4">DUF308 domain-containing protein</fullName>
    </recommendedName>
</protein>
<sequence length="186" mass="18999">MTSTTDTAPTALAPRLRTLYLARFVFAVVWAVLLALTARTFGPLTVGLLLLYPLVDLVAAVVDHRASRAVRPTPLLVVNMVLSGLTVVGLAIASTSGVPAVLVVWGVWAITAGAVQLAVGLVRRRLGGQWPMILSGGISVLAGSGFILQASGGGGALTGLAGYATLGGIFFLLSALRLGRAAKAAR</sequence>
<feature type="transmembrane region" description="Helical" evidence="1">
    <location>
        <begin position="156"/>
        <end position="176"/>
    </location>
</feature>
<feature type="transmembrane region" description="Helical" evidence="1">
    <location>
        <begin position="74"/>
        <end position="94"/>
    </location>
</feature>
<accession>A0A367YZ51</accession>
<comment type="caution">
    <text evidence="2">The sequence shown here is derived from an EMBL/GenBank/DDBJ whole genome shotgun (WGS) entry which is preliminary data.</text>
</comment>
<evidence type="ECO:0008006" key="4">
    <source>
        <dbReference type="Google" id="ProtNLM"/>
    </source>
</evidence>
<keyword evidence="1" id="KW-0472">Membrane</keyword>
<reference evidence="2 3" key="1">
    <citation type="submission" date="2018-07" db="EMBL/GenBank/DDBJ databases">
        <title>Desertimonas flava gen. nov. sp. nov.</title>
        <authorList>
            <person name="Liu S."/>
        </authorList>
    </citation>
    <scope>NUCLEOTIDE SEQUENCE [LARGE SCALE GENOMIC DNA]</scope>
    <source>
        <strain evidence="2 3">16Sb5-5</strain>
    </source>
</reference>
<gene>
    <name evidence="2" type="ORF">DT076_06045</name>
</gene>
<feature type="transmembrane region" description="Helical" evidence="1">
    <location>
        <begin position="100"/>
        <end position="121"/>
    </location>
</feature>
<keyword evidence="1" id="KW-1133">Transmembrane helix</keyword>
<keyword evidence="3" id="KW-1185">Reference proteome</keyword>
<dbReference type="Proteomes" id="UP000252770">
    <property type="component" value="Unassembled WGS sequence"/>
</dbReference>
<evidence type="ECO:0000313" key="2">
    <source>
        <dbReference type="EMBL" id="RCK70231.1"/>
    </source>
</evidence>
<evidence type="ECO:0000256" key="1">
    <source>
        <dbReference type="SAM" id="Phobius"/>
    </source>
</evidence>
<feature type="transmembrane region" description="Helical" evidence="1">
    <location>
        <begin position="20"/>
        <end position="38"/>
    </location>
</feature>
<keyword evidence="1" id="KW-0812">Transmembrane</keyword>
<feature type="transmembrane region" description="Helical" evidence="1">
    <location>
        <begin position="44"/>
        <end position="62"/>
    </location>
</feature>